<keyword evidence="3" id="KW-1185">Reference proteome</keyword>
<feature type="repeat" description="TPR" evidence="1">
    <location>
        <begin position="155"/>
        <end position="188"/>
    </location>
</feature>
<dbReference type="SMART" id="SM00028">
    <property type="entry name" value="TPR"/>
    <property type="match status" value="6"/>
</dbReference>
<evidence type="ECO:0000313" key="3">
    <source>
        <dbReference type="Proteomes" id="UP001291309"/>
    </source>
</evidence>
<dbReference type="PANTHER" id="PTHR10098:SF106">
    <property type="entry name" value="TETRATRICOPEPTIDE REPEAT PROTEIN 28-LIKE PROTEIN"/>
    <property type="match status" value="1"/>
</dbReference>
<dbReference type="EMBL" id="JAXIVS010000009">
    <property type="protein sequence ID" value="MDY7229738.1"/>
    <property type="molecule type" value="Genomic_DNA"/>
</dbReference>
<dbReference type="InterPro" id="IPR011990">
    <property type="entry name" value="TPR-like_helical_dom_sf"/>
</dbReference>
<dbReference type="Pfam" id="PF13424">
    <property type="entry name" value="TPR_12"/>
    <property type="match status" value="1"/>
</dbReference>
<sequence>MSLTDTERAHLQSALQKQRDALAAMRFTASPVEIGQGLIQLAELHGLLEDHAASRQSYEEALGHFQSANNKAGQAQALYGLGVARAQFEDHKGSIERMAQAAALYNEVKDREGEALCRACIGESLRALGHTDGAEEKYQEALILFRQTRNTERVAALLMDIGDIRMEAADYKRARERFLEALTLLEKAEHPEPEPLALCQLLLGEAEGLMGNHEAARPHLLQAVELYTQLHEHVFEARARWDLGLACYYQQDWPAARSQFEALLPLYEEQGRADEVAKVRNVLAHFTARGV</sequence>
<dbReference type="Pfam" id="PF13432">
    <property type="entry name" value="TPR_16"/>
    <property type="match status" value="1"/>
</dbReference>
<protein>
    <submittedName>
        <fullName evidence="2">Tetratricopeptide repeat protein</fullName>
    </submittedName>
</protein>
<organism evidence="2 3">
    <name type="scientific">Hyalangium rubrum</name>
    <dbReference type="NCBI Taxonomy" id="3103134"/>
    <lineage>
        <taxon>Bacteria</taxon>
        <taxon>Pseudomonadati</taxon>
        <taxon>Myxococcota</taxon>
        <taxon>Myxococcia</taxon>
        <taxon>Myxococcales</taxon>
        <taxon>Cystobacterineae</taxon>
        <taxon>Archangiaceae</taxon>
        <taxon>Hyalangium</taxon>
    </lineage>
</organism>
<evidence type="ECO:0000313" key="2">
    <source>
        <dbReference type="EMBL" id="MDY7229738.1"/>
    </source>
</evidence>
<reference evidence="2 3" key="1">
    <citation type="submission" date="2023-12" db="EMBL/GenBank/DDBJ databases">
        <title>the genome sequence of Hyalangium sp. s54d21.</title>
        <authorList>
            <person name="Zhang X."/>
        </authorList>
    </citation>
    <scope>NUCLEOTIDE SEQUENCE [LARGE SCALE GENOMIC DNA]</scope>
    <source>
        <strain evidence="3">s54d21</strain>
    </source>
</reference>
<dbReference type="PANTHER" id="PTHR10098">
    <property type="entry name" value="RAPSYN-RELATED"/>
    <property type="match status" value="1"/>
</dbReference>
<dbReference type="Gene3D" id="1.25.40.10">
    <property type="entry name" value="Tetratricopeptide repeat domain"/>
    <property type="match status" value="2"/>
</dbReference>
<dbReference type="RefSeq" id="WP_321548460.1">
    <property type="nucleotide sequence ID" value="NZ_JAXIVS010000009.1"/>
</dbReference>
<dbReference type="InterPro" id="IPR019734">
    <property type="entry name" value="TPR_rpt"/>
</dbReference>
<dbReference type="Proteomes" id="UP001291309">
    <property type="component" value="Unassembled WGS sequence"/>
</dbReference>
<proteinExistence type="predicted"/>
<keyword evidence="1" id="KW-0802">TPR repeat</keyword>
<dbReference type="PROSITE" id="PS50005">
    <property type="entry name" value="TPR"/>
    <property type="match status" value="1"/>
</dbReference>
<accession>A0ABU5HA87</accession>
<gene>
    <name evidence="2" type="ORF">SYV04_25315</name>
</gene>
<name>A0ABU5HA87_9BACT</name>
<evidence type="ECO:0000256" key="1">
    <source>
        <dbReference type="PROSITE-ProRule" id="PRU00339"/>
    </source>
</evidence>
<comment type="caution">
    <text evidence="2">The sequence shown here is derived from an EMBL/GenBank/DDBJ whole genome shotgun (WGS) entry which is preliminary data.</text>
</comment>
<dbReference type="SUPFAM" id="SSF48452">
    <property type="entry name" value="TPR-like"/>
    <property type="match status" value="2"/>
</dbReference>